<dbReference type="Gene3D" id="1.10.10.2910">
    <property type="match status" value="1"/>
</dbReference>
<gene>
    <name evidence="3" type="ORF">Q75_14840</name>
</gene>
<organism evidence="3 4">
    <name type="scientific">Bacillus coahuilensis p1.1.43</name>
    <dbReference type="NCBI Taxonomy" id="1150625"/>
    <lineage>
        <taxon>Bacteria</taxon>
        <taxon>Bacillati</taxon>
        <taxon>Bacillota</taxon>
        <taxon>Bacilli</taxon>
        <taxon>Bacillales</taxon>
        <taxon>Bacillaceae</taxon>
        <taxon>Bacillus</taxon>
    </lineage>
</organism>
<dbReference type="Pfam" id="PF06114">
    <property type="entry name" value="Peptidase_M78"/>
    <property type="match status" value="1"/>
</dbReference>
<dbReference type="PANTHER" id="PTHR43236">
    <property type="entry name" value="ANTITOXIN HIGA1"/>
    <property type="match status" value="1"/>
</dbReference>
<evidence type="ECO:0000313" key="3">
    <source>
        <dbReference type="EMBL" id="KUP04720.1"/>
    </source>
</evidence>
<dbReference type="InterPro" id="IPR010359">
    <property type="entry name" value="IrrE_HExxH"/>
</dbReference>
<dbReference type="AlphaFoldDB" id="A0A147K564"/>
<evidence type="ECO:0000313" key="4">
    <source>
        <dbReference type="Proteomes" id="UP000074108"/>
    </source>
</evidence>
<keyword evidence="3" id="KW-0238">DNA-binding</keyword>
<evidence type="ECO:0000259" key="2">
    <source>
        <dbReference type="PROSITE" id="PS50943"/>
    </source>
</evidence>
<dbReference type="PATRIC" id="fig|1150625.3.peg.3105"/>
<dbReference type="SUPFAM" id="SSF47413">
    <property type="entry name" value="lambda repressor-like DNA-binding domains"/>
    <property type="match status" value="1"/>
</dbReference>
<comment type="similarity">
    <text evidence="1">Belongs to the short-chain fatty acyl-CoA assimilation regulator (ScfR) family.</text>
</comment>
<dbReference type="RefSeq" id="WP_059351807.1">
    <property type="nucleotide sequence ID" value="NZ_LDYG01000048.1"/>
</dbReference>
<comment type="caution">
    <text evidence="3">The sequence shown here is derived from an EMBL/GenBank/DDBJ whole genome shotgun (WGS) entry which is preliminary data.</text>
</comment>
<dbReference type="InterPro" id="IPR052345">
    <property type="entry name" value="Rad_response_metalloprotease"/>
</dbReference>
<dbReference type="EMBL" id="LDYG01000048">
    <property type="protein sequence ID" value="KUP04720.1"/>
    <property type="molecule type" value="Genomic_DNA"/>
</dbReference>
<evidence type="ECO:0000256" key="1">
    <source>
        <dbReference type="ARBA" id="ARBA00007227"/>
    </source>
</evidence>
<protein>
    <submittedName>
        <fullName evidence="3">DNA-binding protein</fullName>
    </submittedName>
</protein>
<name>A0A147K564_9BACI</name>
<dbReference type="CDD" id="cd00093">
    <property type="entry name" value="HTH_XRE"/>
    <property type="match status" value="1"/>
</dbReference>
<dbReference type="InterPro" id="IPR001387">
    <property type="entry name" value="Cro/C1-type_HTH"/>
</dbReference>
<keyword evidence="4" id="KW-1185">Reference proteome</keyword>
<reference evidence="3 4" key="1">
    <citation type="journal article" date="2016" name="Front. Microbiol.">
        <title>Microevolution Analysis of Bacillus coahuilensis Unveils Differences in Phosphorus Acquisition Strategies and Their Regulation.</title>
        <authorList>
            <person name="Gomez-Lunar Z."/>
            <person name="Hernandez-Gonzalez I."/>
            <person name="Rodriguez-Torres M.D."/>
            <person name="Souza V."/>
            <person name="Olmedo-Alvarez G."/>
        </authorList>
    </citation>
    <scope>NUCLEOTIDE SEQUENCE [LARGE SCALE GENOMIC DNA]</scope>
    <source>
        <strain evidence="4">p1.1.43</strain>
    </source>
</reference>
<accession>A0A147K564</accession>
<dbReference type="Proteomes" id="UP000074108">
    <property type="component" value="Unassembled WGS sequence"/>
</dbReference>
<dbReference type="PROSITE" id="PS50943">
    <property type="entry name" value="HTH_CROC1"/>
    <property type="match status" value="1"/>
</dbReference>
<dbReference type="PANTHER" id="PTHR43236:SF1">
    <property type="entry name" value="BLL7220 PROTEIN"/>
    <property type="match status" value="1"/>
</dbReference>
<sequence length="385" mass="45029">MIKSNFNGERLRTARLYRNYTITSIAEELGITKQMISKYENDKTVPSSEMLLRLESILNFPRNYFFENDNENIKIGNTYFRSLASTSKKDQEVQNIKLVYISKIYRCIAEYINFPKLNLPELSEVILEDPEKASLEIREYWKLGNNPITNMVRLLESNGIIVSTNKTNISSIDAFTQKQEFDGEDFYFVVLGQDKGNAFRRQFDAAHELAHILLHDPFLNLNEVDKDENREMEKQANEFAAALLLPKEEFIRDASMHPADLNHYLYLKKKWNVSVSAMTVRAYNLDLISYNQYHYLQRQISQRKWRKEEPYDREVAPSSPILLKKATLMLLENKKLSGPELLDKLSTKYNLTINSEEFEDLIGIDRGTLLKYRKDQSAVIIDFKK</sequence>
<dbReference type="GO" id="GO:0003677">
    <property type="term" value="F:DNA binding"/>
    <property type="evidence" value="ECO:0007669"/>
    <property type="project" value="UniProtKB-KW"/>
</dbReference>
<proteinExistence type="inferred from homology"/>
<dbReference type="STRING" id="1150625.Q75_14840"/>
<dbReference type="Pfam" id="PF12844">
    <property type="entry name" value="HTH_19"/>
    <property type="match status" value="1"/>
</dbReference>
<dbReference type="Gene3D" id="1.10.260.40">
    <property type="entry name" value="lambda repressor-like DNA-binding domains"/>
    <property type="match status" value="1"/>
</dbReference>
<feature type="domain" description="HTH cro/C1-type" evidence="2">
    <location>
        <begin position="11"/>
        <end position="65"/>
    </location>
</feature>
<dbReference type="SMART" id="SM00530">
    <property type="entry name" value="HTH_XRE"/>
    <property type="match status" value="1"/>
</dbReference>
<dbReference type="OrthoDB" id="9816277at2"/>
<dbReference type="InterPro" id="IPR010982">
    <property type="entry name" value="Lambda_DNA-bd_dom_sf"/>
</dbReference>